<evidence type="ECO:0000256" key="1">
    <source>
        <dbReference type="ARBA" id="ARBA00008438"/>
    </source>
</evidence>
<dbReference type="InterPro" id="IPR050628">
    <property type="entry name" value="SNF2_RAD54_helicase_TF"/>
</dbReference>
<dbReference type="Pfam" id="PF00271">
    <property type="entry name" value="Helicase_C"/>
    <property type="match status" value="1"/>
</dbReference>
<evidence type="ECO:0000256" key="10">
    <source>
        <dbReference type="SAM" id="MobiDB-lite"/>
    </source>
</evidence>
<dbReference type="GO" id="GO:0008270">
    <property type="term" value="F:zinc ion binding"/>
    <property type="evidence" value="ECO:0007669"/>
    <property type="project" value="UniProtKB-KW"/>
</dbReference>
<evidence type="ECO:0000313" key="14">
    <source>
        <dbReference type="EMBL" id="KAK9830036.1"/>
    </source>
</evidence>
<keyword evidence="2" id="KW-0479">Metal-binding</keyword>
<dbReference type="Gene3D" id="3.30.40.10">
    <property type="entry name" value="Zinc/RING finger domain, C3HC4 (zinc finger)"/>
    <property type="match status" value="1"/>
</dbReference>
<keyword evidence="15" id="KW-1185">Reference proteome</keyword>
<evidence type="ECO:0000256" key="7">
    <source>
        <dbReference type="ARBA" id="ARBA00022833"/>
    </source>
</evidence>
<dbReference type="SMART" id="SM00490">
    <property type="entry name" value="HELICc"/>
    <property type="match status" value="1"/>
</dbReference>
<dbReference type="Pfam" id="PF00176">
    <property type="entry name" value="SNF2-rel_dom"/>
    <property type="match status" value="1"/>
</dbReference>
<feature type="region of interest" description="Disordered" evidence="10">
    <location>
        <begin position="1"/>
        <end position="26"/>
    </location>
</feature>
<dbReference type="InterPro" id="IPR001650">
    <property type="entry name" value="Helicase_C-like"/>
</dbReference>
<dbReference type="InterPro" id="IPR017907">
    <property type="entry name" value="Znf_RING_CS"/>
</dbReference>
<dbReference type="PROSITE" id="PS00518">
    <property type="entry name" value="ZF_RING_1"/>
    <property type="match status" value="1"/>
</dbReference>
<evidence type="ECO:0000256" key="8">
    <source>
        <dbReference type="ARBA" id="ARBA00022840"/>
    </source>
</evidence>
<dbReference type="AlphaFoldDB" id="A0AAW1R8R3"/>
<organism evidence="14 15">
    <name type="scientific">[Myrmecia] bisecta</name>
    <dbReference type="NCBI Taxonomy" id="41462"/>
    <lineage>
        <taxon>Eukaryota</taxon>
        <taxon>Viridiplantae</taxon>
        <taxon>Chlorophyta</taxon>
        <taxon>core chlorophytes</taxon>
        <taxon>Trebouxiophyceae</taxon>
        <taxon>Trebouxiales</taxon>
        <taxon>Trebouxiaceae</taxon>
        <taxon>Myrmecia</taxon>
    </lineage>
</organism>
<dbReference type="GO" id="GO:0006281">
    <property type="term" value="P:DNA repair"/>
    <property type="evidence" value="ECO:0007669"/>
    <property type="project" value="TreeGrafter"/>
</dbReference>
<evidence type="ECO:0000259" key="12">
    <source>
        <dbReference type="PROSITE" id="PS51192"/>
    </source>
</evidence>
<proteinExistence type="inferred from homology"/>
<dbReference type="PANTHER" id="PTHR45626:SF38">
    <property type="entry name" value="DEAD-BOX PROTEIN"/>
    <property type="match status" value="1"/>
</dbReference>
<feature type="domain" description="Helicase C-terminal" evidence="13">
    <location>
        <begin position="497"/>
        <end position="656"/>
    </location>
</feature>
<feature type="region of interest" description="Disordered" evidence="10">
    <location>
        <begin position="688"/>
        <end position="718"/>
    </location>
</feature>
<evidence type="ECO:0000256" key="9">
    <source>
        <dbReference type="PROSITE-ProRule" id="PRU00175"/>
    </source>
</evidence>
<feature type="domain" description="RING-type" evidence="11">
    <location>
        <begin position="420"/>
        <end position="458"/>
    </location>
</feature>
<dbReference type="PANTHER" id="PTHR45626">
    <property type="entry name" value="TRANSCRIPTION TERMINATION FACTOR 2-RELATED"/>
    <property type="match status" value="1"/>
</dbReference>
<feature type="domain" description="Helicase ATP-binding" evidence="12">
    <location>
        <begin position="78"/>
        <end position="268"/>
    </location>
</feature>
<protein>
    <submittedName>
        <fullName evidence="14">Uncharacterized protein</fullName>
    </submittedName>
</protein>
<gene>
    <name evidence="14" type="ORF">WJX72_009324</name>
</gene>
<dbReference type="CDD" id="cd18008">
    <property type="entry name" value="DEXDc_SHPRH-like"/>
    <property type="match status" value="1"/>
</dbReference>
<keyword evidence="6" id="KW-0347">Helicase</keyword>
<dbReference type="InterPro" id="IPR014001">
    <property type="entry name" value="Helicase_ATP-bd"/>
</dbReference>
<dbReference type="SUPFAM" id="SSF57850">
    <property type="entry name" value="RING/U-box"/>
    <property type="match status" value="1"/>
</dbReference>
<evidence type="ECO:0000259" key="13">
    <source>
        <dbReference type="PROSITE" id="PS51194"/>
    </source>
</evidence>
<dbReference type="EMBL" id="JALJOR010000001">
    <property type="protein sequence ID" value="KAK9830036.1"/>
    <property type="molecule type" value="Genomic_DNA"/>
</dbReference>
<dbReference type="Proteomes" id="UP001489004">
    <property type="component" value="Unassembled WGS sequence"/>
</dbReference>
<evidence type="ECO:0000256" key="3">
    <source>
        <dbReference type="ARBA" id="ARBA00022741"/>
    </source>
</evidence>
<dbReference type="GO" id="GO:0008094">
    <property type="term" value="F:ATP-dependent activity, acting on DNA"/>
    <property type="evidence" value="ECO:0007669"/>
    <property type="project" value="TreeGrafter"/>
</dbReference>
<dbReference type="Gene3D" id="3.40.50.10810">
    <property type="entry name" value="Tandem AAA-ATPase domain"/>
    <property type="match status" value="1"/>
</dbReference>
<keyword evidence="4 9" id="KW-0863">Zinc-finger</keyword>
<keyword evidence="5" id="KW-0378">Hydrolase</keyword>
<dbReference type="InterPro" id="IPR027417">
    <property type="entry name" value="P-loop_NTPase"/>
</dbReference>
<evidence type="ECO:0000256" key="4">
    <source>
        <dbReference type="ARBA" id="ARBA00022771"/>
    </source>
</evidence>
<dbReference type="Pfam" id="PF13923">
    <property type="entry name" value="zf-C3HC4_2"/>
    <property type="match status" value="1"/>
</dbReference>
<dbReference type="CDD" id="cd18793">
    <property type="entry name" value="SF2_C_SNF"/>
    <property type="match status" value="1"/>
</dbReference>
<reference evidence="14 15" key="1">
    <citation type="journal article" date="2024" name="Nat. Commun.">
        <title>Phylogenomics reveals the evolutionary origins of lichenization in chlorophyte algae.</title>
        <authorList>
            <person name="Puginier C."/>
            <person name="Libourel C."/>
            <person name="Otte J."/>
            <person name="Skaloud P."/>
            <person name="Haon M."/>
            <person name="Grisel S."/>
            <person name="Petersen M."/>
            <person name="Berrin J.G."/>
            <person name="Delaux P.M."/>
            <person name="Dal Grande F."/>
            <person name="Keller J."/>
        </authorList>
    </citation>
    <scope>NUCLEOTIDE SEQUENCE [LARGE SCALE GENOMIC DNA]</scope>
    <source>
        <strain evidence="14 15">SAG 2043</strain>
    </source>
</reference>
<evidence type="ECO:0000313" key="15">
    <source>
        <dbReference type="Proteomes" id="UP001489004"/>
    </source>
</evidence>
<keyword evidence="7" id="KW-0862">Zinc</keyword>
<dbReference type="GO" id="GO:0004386">
    <property type="term" value="F:helicase activity"/>
    <property type="evidence" value="ECO:0007669"/>
    <property type="project" value="UniProtKB-KW"/>
</dbReference>
<keyword evidence="3" id="KW-0547">Nucleotide-binding</keyword>
<accession>A0AAW1R8R3</accession>
<dbReference type="GO" id="GO:0005634">
    <property type="term" value="C:nucleus"/>
    <property type="evidence" value="ECO:0007669"/>
    <property type="project" value="TreeGrafter"/>
</dbReference>
<comment type="caution">
    <text evidence="14">The sequence shown here is derived from an EMBL/GenBank/DDBJ whole genome shotgun (WGS) entry which is preliminary data.</text>
</comment>
<dbReference type="SMART" id="SM00184">
    <property type="entry name" value="RING"/>
    <property type="match status" value="1"/>
</dbReference>
<evidence type="ECO:0000256" key="5">
    <source>
        <dbReference type="ARBA" id="ARBA00022801"/>
    </source>
</evidence>
<dbReference type="InterPro" id="IPR001841">
    <property type="entry name" value="Znf_RING"/>
</dbReference>
<dbReference type="PROSITE" id="PS51192">
    <property type="entry name" value="HELICASE_ATP_BIND_1"/>
    <property type="match status" value="1"/>
</dbReference>
<dbReference type="InterPro" id="IPR038718">
    <property type="entry name" value="SNF2-like_sf"/>
</dbReference>
<evidence type="ECO:0000256" key="6">
    <source>
        <dbReference type="ARBA" id="ARBA00022806"/>
    </source>
</evidence>
<dbReference type="SUPFAM" id="SSF52540">
    <property type="entry name" value="P-loop containing nucleoside triphosphate hydrolases"/>
    <property type="match status" value="2"/>
</dbReference>
<dbReference type="PROSITE" id="PS50089">
    <property type="entry name" value="ZF_RING_2"/>
    <property type="match status" value="1"/>
</dbReference>
<dbReference type="InterPro" id="IPR013083">
    <property type="entry name" value="Znf_RING/FYVE/PHD"/>
</dbReference>
<dbReference type="GO" id="GO:0016787">
    <property type="term" value="F:hydrolase activity"/>
    <property type="evidence" value="ECO:0007669"/>
    <property type="project" value="UniProtKB-KW"/>
</dbReference>
<evidence type="ECO:0000259" key="11">
    <source>
        <dbReference type="PROSITE" id="PS50089"/>
    </source>
</evidence>
<dbReference type="PROSITE" id="PS51194">
    <property type="entry name" value="HELICASE_CTER"/>
    <property type="match status" value="1"/>
</dbReference>
<sequence>MSRKKQGLVDSLKTPEGPEADQPDGLTVQLKPYQTQSLKRMLELEQAEGGYRAFMWLPLQNTCDERYWYSPLLKRAALDVPEASRGGFLCEEMGLGKTVETLALILANPAPPLPESGPTKTEDGLVVSRATLVVCAVSLVGQWAAETRDKLANSLRVHMYHGQARVRDAKKLASSFDLVITTYATLSSDFTKQAKAVGPSGRNLFPPLGAIKWHRVVLDESHTVKNTAVAHTKACVALQGDNRWCVTGTPINTDVNDLLGQFAALHFSPFDNKGFFSKYVKTAFSGNMYSRKGGATLLYTLSQMLIRHTKEQLTLPEKSEENIAVLFTAEEQTLYTDAHAKAKRQFDVFRSWGAPAISKRLLQIMSLLQPMRRICSGGALSEKDLTVPDLQHVLEAGAHGTSGGIGERDESLVAPEDVECTICLDSLERPVKTPCNHWFCRECISSVLNSLGNCPLCRLPLQAHQLVEGVGGRVNSAEGASTSQAAAAGPSGTSDSKLRALLRELRRMRAEDESAKALVFSQYVSTIEWLKTRLTEEGFGYRYISGSMPLKQRTKAIDAFQNDPPTTVFLLSMRSGSVGINLTAANYVFLLEPAINPALEEQAIGRSWRMGQTREVVVKRFYVKGSIEERIMEMVKQRREGNPGAYVMPEYTSTAAARRANATDLAGSLKADRQNLKQAELELLFRDPTFPPPVALSTGDDDAEEDTAASREVAFPPK</sequence>
<dbReference type="SMART" id="SM00487">
    <property type="entry name" value="DEXDc"/>
    <property type="match status" value="1"/>
</dbReference>
<keyword evidence="8" id="KW-0067">ATP-binding</keyword>
<comment type="similarity">
    <text evidence="1">Belongs to the SNF2/RAD54 helicase family. RAD16 subfamily.</text>
</comment>
<evidence type="ECO:0000256" key="2">
    <source>
        <dbReference type="ARBA" id="ARBA00022723"/>
    </source>
</evidence>
<dbReference type="InterPro" id="IPR049730">
    <property type="entry name" value="SNF2/RAD54-like_C"/>
</dbReference>
<dbReference type="GO" id="GO:0005524">
    <property type="term" value="F:ATP binding"/>
    <property type="evidence" value="ECO:0007669"/>
    <property type="project" value="UniProtKB-KW"/>
</dbReference>
<dbReference type="Gene3D" id="3.40.50.300">
    <property type="entry name" value="P-loop containing nucleotide triphosphate hydrolases"/>
    <property type="match status" value="1"/>
</dbReference>
<dbReference type="InterPro" id="IPR000330">
    <property type="entry name" value="SNF2_N"/>
</dbReference>
<name>A0AAW1R8R3_9CHLO</name>